<dbReference type="OrthoDB" id="7699172at2759"/>
<evidence type="ECO:0000313" key="3">
    <source>
        <dbReference type="Proteomes" id="UP000479190"/>
    </source>
</evidence>
<sequence>MIEIRDLDECTTKDEIAEALSTSLSAPHLNKDVVKTLWKAYAGTQAAVAALPDDLSAKALKLGHIRIGWVNCRIRGCENTLRCYRCWSPSHVSARCKGPDRSAHCFRCAPWSEATTASSSTLKCISTTATGTLSYNTSIHTAHGFTPHELIFARKARIPSEFTNTTISKTFNDILDDIARKLNITQRETHDKIIEAKKKSKAYYDFKSNAYDELELEDAGHAIDNYCRFLKHVAGEYTESDFIMKAGYETLNQEELKSMRMNKRDAYVARIGKQEKTRLAEAARQEAETKKNQLLQEDQNKNSAATQSTPEGAEDMTLEPWTKPDGQIIYLPREATAYFDSVISATAKELKEIRKTAIECMEVKEMLHTQMNEVASSTRINSNPTPGKTGILSTTGNCNANTKKIQLNDTYDIHEYFQPSMESTVHSADNSKIGTRPDQKDCA</sequence>
<feature type="compositionally biased region" description="Polar residues" evidence="1">
    <location>
        <begin position="292"/>
        <end position="310"/>
    </location>
</feature>
<organism evidence="2 3">
    <name type="scientific">Trichogramma brassicae</name>
    <dbReference type="NCBI Taxonomy" id="86971"/>
    <lineage>
        <taxon>Eukaryota</taxon>
        <taxon>Metazoa</taxon>
        <taxon>Ecdysozoa</taxon>
        <taxon>Arthropoda</taxon>
        <taxon>Hexapoda</taxon>
        <taxon>Insecta</taxon>
        <taxon>Pterygota</taxon>
        <taxon>Neoptera</taxon>
        <taxon>Endopterygota</taxon>
        <taxon>Hymenoptera</taxon>
        <taxon>Apocrita</taxon>
        <taxon>Proctotrupomorpha</taxon>
        <taxon>Chalcidoidea</taxon>
        <taxon>Trichogrammatidae</taxon>
        <taxon>Trichogramma</taxon>
    </lineage>
</organism>
<name>A0A6H5J0V2_9HYME</name>
<evidence type="ECO:0000256" key="1">
    <source>
        <dbReference type="SAM" id="MobiDB-lite"/>
    </source>
</evidence>
<dbReference type="Proteomes" id="UP000479190">
    <property type="component" value="Unassembled WGS sequence"/>
</dbReference>
<feature type="compositionally biased region" description="Polar residues" evidence="1">
    <location>
        <begin position="422"/>
        <end position="433"/>
    </location>
</feature>
<feature type="region of interest" description="Disordered" evidence="1">
    <location>
        <begin position="422"/>
        <end position="443"/>
    </location>
</feature>
<evidence type="ECO:0008006" key="4">
    <source>
        <dbReference type="Google" id="ProtNLM"/>
    </source>
</evidence>
<proteinExistence type="predicted"/>
<feature type="region of interest" description="Disordered" evidence="1">
    <location>
        <begin position="279"/>
        <end position="320"/>
    </location>
</feature>
<gene>
    <name evidence="2" type="ORF">TBRA_LOCUS14824</name>
</gene>
<dbReference type="EMBL" id="CADCXV010001283">
    <property type="protein sequence ID" value="CAB0043236.1"/>
    <property type="molecule type" value="Genomic_DNA"/>
</dbReference>
<protein>
    <recommendedName>
        <fullName evidence="4">CCHC-type domain-containing protein</fullName>
    </recommendedName>
</protein>
<dbReference type="AlphaFoldDB" id="A0A6H5J0V2"/>
<reference evidence="2 3" key="1">
    <citation type="submission" date="2020-02" db="EMBL/GenBank/DDBJ databases">
        <authorList>
            <person name="Ferguson B K."/>
        </authorList>
    </citation>
    <scope>NUCLEOTIDE SEQUENCE [LARGE SCALE GENOMIC DNA]</scope>
</reference>
<keyword evidence="3" id="KW-1185">Reference proteome</keyword>
<accession>A0A6H5J0V2</accession>
<evidence type="ECO:0000313" key="2">
    <source>
        <dbReference type="EMBL" id="CAB0043236.1"/>
    </source>
</evidence>
<feature type="compositionally biased region" description="Basic and acidic residues" evidence="1">
    <location>
        <begin position="279"/>
        <end position="291"/>
    </location>
</feature>